<sequence>MTIPATNKKFSQEDKGFKEACLQANVAPSTRQASKFRRGKGIALNVMFGYKDPLKKGNTGYCGK</sequence>
<name>A0A6M3Y4P3_9ZZZZ</name>
<proteinExistence type="predicted"/>
<dbReference type="AlphaFoldDB" id="A0A6M3Y4P3"/>
<gene>
    <name evidence="2" type="ORF">MM415A02836_0005</name>
    <name evidence="1" type="ORF">MM415B01632_0028</name>
    <name evidence="3" type="ORF">TM448B05652_0005</name>
</gene>
<evidence type="ECO:0000313" key="3">
    <source>
        <dbReference type="EMBL" id="QJI03964.1"/>
    </source>
</evidence>
<accession>A0A6M3Y4P3</accession>
<organism evidence="3">
    <name type="scientific">viral metagenome</name>
    <dbReference type="NCBI Taxonomy" id="1070528"/>
    <lineage>
        <taxon>unclassified sequences</taxon>
        <taxon>metagenomes</taxon>
        <taxon>organismal metagenomes</taxon>
    </lineage>
</organism>
<dbReference type="EMBL" id="MT145135">
    <property type="protein sequence ID" value="QJI03964.1"/>
    <property type="molecule type" value="Genomic_DNA"/>
</dbReference>
<evidence type="ECO:0000313" key="1">
    <source>
        <dbReference type="EMBL" id="QJA57480.1"/>
    </source>
</evidence>
<dbReference type="EMBL" id="MT141934">
    <property type="protein sequence ID" value="QJA72221.1"/>
    <property type="molecule type" value="Genomic_DNA"/>
</dbReference>
<evidence type="ECO:0000313" key="2">
    <source>
        <dbReference type="EMBL" id="QJA72221.1"/>
    </source>
</evidence>
<reference evidence="3" key="1">
    <citation type="submission" date="2020-03" db="EMBL/GenBank/DDBJ databases">
        <title>The deep terrestrial virosphere.</title>
        <authorList>
            <person name="Holmfeldt K."/>
            <person name="Nilsson E."/>
            <person name="Simone D."/>
            <person name="Lopez-Fernandez M."/>
            <person name="Wu X."/>
            <person name="de Brujin I."/>
            <person name="Lundin D."/>
            <person name="Andersson A."/>
            <person name="Bertilsson S."/>
            <person name="Dopson M."/>
        </authorList>
    </citation>
    <scope>NUCLEOTIDE SEQUENCE</scope>
    <source>
        <strain evidence="2">MM415A02836</strain>
        <strain evidence="1">MM415B01632</strain>
        <strain evidence="3">TM448B05652</strain>
    </source>
</reference>
<dbReference type="EMBL" id="MT141275">
    <property type="protein sequence ID" value="QJA57480.1"/>
    <property type="molecule type" value="Genomic_DNA"/>
</dbReference>
<protein>
    <submittedName>
        <fullName evidence="3">Uncharacterized protein</fullName>
    </submittedName>
</protein>